<accession>X0SWQ3</accession>
<name>X0SWQ3_9ZZZZ</name>
<dbReference type="EMBL" id="BARS01000636">
    <property type="protein sequence ID" value="GAF80352.1"/>
    <property type="molecule type" value="Genomic_DNA"/>
</dbReference>
<comment type="caution">
    <text evidence="1">The sequence shown here is derived from an EMBL/GenBank/DDBJ whole genome shotgun (WGS) entry which is preliminary data.</text>
</comment>
<proteinExistence type="predicted"/>
<organism evidence="1">
    <name type="scientific">marine sediment metagenome</name>
    <dbReference type="NCBI Taxonomy" id="412755"/>
    <lineage>
        <taxon>unclassified sequences</taxon>
        <taxon>metagenomes</taxon>
        <taxon>ecological metagenomes</taxon>
    </lineage>
</organism>
<reference evidence="1" key="1">
    <citation type="journal article" date="2014" name="Front. Microbiol.">
        <title>High frequency of phylogenetically diverse reductive dehalogenase-homologous genes in deep subseafloor sedimentary metagenomes.</title>
        <authorList>
            <person name="Kawai M."/>
            <person name="Futagami T."/>
            <person name="Toyoda A."/>
            <person name="Takaki Y."/>
            <person name="Nishi S."/>
            <person name="Hori S."/>
            <person name="Arai W."/>
            <person name="Tsubouchi T."/>
            <person name="Morono Y."/>
            <person name="Uchiyama I."/>
            <person name="Ito T."/>
            <person name="Fujiyama A."/>
            <person name="Inagaki F."/>
            <person name="Takami H."/>
        </authorList>
    </citation>
    <scope>NUCLEOTIDE SEQUENCE</scope>
    <source>
        <strain evidence="1">Expedition CK06-06</strain>
    </source>
</reference>
<gene>
    <name evidence="1" type="ORF">S01H1_01463</name>
</gene>
<protein>
    <submittedName>
        <fullName evidence="1">Uncharacterized protein</fullName>
    </submittedName>
</protein>
<dbReference type="AlphaFoldDB" id="X0SWQ3"/>
<evidence type="ECO:0000313" key="1">
    <source>
        <dbReference type="EMBL" id="GAF80352.1"/>
    </source>
</evidence>
<sequence>MNGLPKCCQNCSNRPFEGELKACGCILPTLELTNGHTTRHIPTTYPSGTINETGLLNNEYVVLGESELMTPKQILEKLLNITTKEEIIKELRRLCPEATEGE</sequence>